<name>A0ABU3CM55_9FLAO</name>
<gene>
    <name evidence="10" type="ORF">RM545_12100</name>
</gene>
<dbReference type="PROSITE" id="PS50893">
    <property type="entry name" value="ABC_TRANSPORTER_2"/>
    <property type="match status" value="1"/>
</dbReference>
<evidence type="ECO:0000256" key="5">
    <source>
        <dbReference type="ARBA" id="ARBA00022989"/>
    </source>
</evidence>
<evidence type="ECO:0000256" key="4">
    <source>
        <dbReference type="ARBA" id="ARBA00022840"/>
    </source>
</evidence>
<evidence type="ECO:0000259" key="8">
    <source>
        <dbReference type="PROSITE" id="PS50893"/>
    </source>
</evidence>
<dbReference type="Gene3D" id="1.20.1560.10">
    <property type="entry name" value="ABC transporter type 1, transmembrane domain"/>
    <property type="match status" value="1"/>
</dbReference>
<organism evidence="10 11">
    <name type="scientific">Autumnicola lenta</name>
    <dbReference type="NCBI Taxonomy" id="3075593"/>
    <lineage>
        <taxon>Bacteria</taxon>
        <taxon>Pseudomonadati</taxon>
        <taxon>Bacteroidota</taxon>
        <taxon>Flavobacteriia</taxon>
        <taxon>Flavobacteriales</taxon>
        <taxon>Flavobacteriaceae</taxon>
        <taxon>Autumnicola</taxon>
    </lineage>
</organism>
<protein>
    <submittedName>
        <fullName evidence="10">ABC transporter ATP-binding protein</fullName>
    </submittedName>
</protein>
<evidence type="ECO:0000256" key="7">
    <source>
        <dbReference type="SAM" id="Phobius"/>
    </source>
</evidence>
<dbReference type="InterPro" id="IPR039421">
    <property type="entry name" value="Type_1_exporter"/>
</dbReference>
<dbReference type="InterPro" id="IPR017871">
    <property type="entry name" value="ABC_transporter-like_CS"/>
</dbReference>
<evidence type="ECO:0000256" key="6">
    <source>
        <dbReference type="ARBA" id="ARBA00023136"/>
    </source>
</evidence>
<proteinExistence type="predicted"/>
<keyword evidence="11" id="KW-1185">Reference proteome</keyword>
<evidence type="ECO:0000256" key="2">
    <source>
        <dbReference type="ARBA" id="ARBA00022692"/>
    </source>
</evidence>
<dbReference type="InterPro" id="IPR036640">
    <property type="entry name" value="ABC1_TM_sf"/>
</dbReference>
<keyword evidence="4 10" id="KW-0067">ATP-binding</keyword>
<dbReference type="InterPro" id="IPR003439">
    <property type="entry name" value="ABC_transporter-like_ATP-bd"/>
</dbReference>
<evidence type="ECO:0000256" key="3">
    <source>
        <dbReference type="ARBA" id="ARBA00022741"/>
    </source>
</evidence>
<evidence type="ECO:0000256" key="1">
    <source>
        <dbReference type="ARBA" id="ARBA00004651"/>
    </source>
</evidence>
<dbReference type="SUPFAM" id="SSF90123">
    <property type="entry name" value="ABC transporter transmembrane region"/>
    <property type="match status" value="1"/>
</dbReference>
<keyword evidence="5 7" id="KW-1133">Transmembrane helix</keyword>
<dbReference type="Pfam" id="PF00005">
    <property type="entry name" value="ABC_tran"/>
    <property type="match status" value="1"/>
</dbReference>
<dbReference type="Proteomes" id="UP001245285">
    <property type="component" value="Unassembled WGS sequence"/>
</dbReference>
<accession>A0ABU3CM55</accession>
<sequence length="582" mass="65712">MKILFKTIRFVLDVLPKKYHLKLSLVAFLLLVNSLLEILGLGAIIPVFSVLLEDNVVEKYGWASWMYNNFGLTDERQLIVTLAIGLLVVIIIKNILSLWILKINSTFSLGLYKDFTLRLHKLYYKTGFSFFKTTNSNLVVRNLRTATNQFANLQVLGSLNLLNEIIVLIFIVVSIALYNLQILAILCLTVIPPFFFFYRWVSLRSVKLGEISNRITPIVGKNMFQSIFGYVDVVITGSEKVFRKRIKKNLDELVEVDIKTNIYNLAPTRIIETSLMLAIAVIVSFGIYYLPSKTELLKLLGLFAVAGYRIMPSINRMMIAINGLNRSRWVFEILSPLEEEGFEEKKIKEIDLAFEKQLKLENISFSYEGNDDPIFKDYSLTIKKGEVVGLIGPSGAGKTTLMNILLGFLKPITGSYFVDDTPLDEAHLKSFYKKVGYVQQQVYLIDGSIAENVAFGCKPKDIDQEKLKEVLDKASLWNMIESLPDGVNEMIGENGTKLSGGQRQRVGIARALYFDAEILFFDEATSSLDSQTEKEITEAINALSDGNLTLIIIAHRTSTLKHCDRIIEVNLAKNATQLQETS</sequence>
<comment type="caution">
    <text evidence="10">The sequence shown here is derived from an EMBL/GenBank/DDBJ whole genome shotgun (WGS) entry which is preliminary data.</text>
</comment>
<dbReference type="SUPFAM" id="SSF52540">
    <property type="entry name" value="P-loop containing nucleoside triphosphate hydrolases"/>
    <property type="match status" value="1"/>
</dbReference>
<evidence type="ECO:0000259" key="9">
    <source>
        <dbReference type="PROSITE" id="PS50929"/>
    </source>
</evidence>
<dbReference type="PROSITE" id="PS00211">
    <property type="entry name" value="ABC_TRANSPORTER_1"/>
    <property type="match status" value="1"/>
</dbReference>
<dbReference type="PANTHER" id="PTHR24221">
    <property type="entry name" value="ATP-BINDING CASSETTE SUB-FAMILY B"/>
    <property type="match status" value="1"/>
</dbReference>
<evidence type="ECO:0000313" key="11">
    <source>
        <dbReference type="Proteomes" id="UP001245285"/>
    </source>
</evidence>
<feature type="transmembrane region" description="Helical" evidence="7">
    <location>
        <begin position="182"/>
        <end position="201"/>
    </location>
</feature>
<dbReference type="InterPro" id="IPR011527">
    <property type="entry name" value="ABC1_TM_dom"/>
</dbReference>
<feature type="transmembrane region" description="Helical" evidence="7">
    <location>
        <begin position="270"/>
        <end position="290"/>
    </location>
</feature>
<reference evidence="10 11" key="1">
    <citation type="submission" date="2023-09" db="EMBL/GenBank/DDBJ databases">
        <authorList>
            <person name="Rey-Velasco X."/>
        </authorList>
    </citation>
    <scope>NUCLEOTIDE SEQUENCE [LARGE SCALE GENOMIC DNA]</scope>
    <source>
        <strain evidence="10 11">F260</strain>
    </source>
</reference>
<feature type="domain" description="ABC transporter" evidence="8">
    <location>
        <begin position="358"/>
        <end position="582"/>
    </location>
</feature>
<dbReference type="GO" id="GO:0005524">
    <property type="term" value="F:ATP binding"/>
    <property type="evidence" value="ECO:0007669"/>
    <property type="project" value="UniProtKB-KW"/>
</dbReference>
<feature type="transmembrane region" description="Helical" evidence="7">
    <location>
        <begin position="150"/>
        <end position="176"/>
    </location>
</feature>
<feature type="domain" description="ABC transmembrane type-1" evidence="9">
    <location>
        <begin position="25"/>
        <end position="326"/>
    </location>
</feature>
<keyword evidence="6 7" id="KW-0472">Membrane</keyword>
<feature type="transmembrane region" description="Helical" evidence="7">
    <location>
        <begin position="78"/>
        <end position="101"/>
    </location>
</feature>
<dbReference type="SMART" id="SM00382">
    <property type="entry name" value="AAA"/>
    <property type="match status" value="1"/>
</dbReference>
<dbReference type="InterPro" id="IPR027417">
    <property type="entry name" value="P-loop_NTPase"/>
</dbReference>
<keyword evidence="2 7" id="KW-0812">Transmembrane</keyword>
<dbReference type="EMBL" id="JAVRHO010000016">
    <property type="protein sequence ID" value="MDT0647434.1"/>
    <property type="molecule type" value="Genomic_DNA"/>
</dbReference>
<dbReference type="InterPro" id="IPR003593">
    <property type="entry name" value="AAA+_ATPase"/>
</dbReference>
<dbReference type="Gene3D" id="3.40.50.300">
    <property type="entry name" value="P-loop containing nucleotide triphosphate hydrolases"/>
    <property type="match status" value="1"/>
</dbReference>
<keyword evidence="3" id="KW-0547">Nucleotide-binding</keyword>
<dbReference type="PANTHER" id="PTHR24221:SF654">
    <property type="entry name" value="ATP-BINDING CASSETTE SUB-FAMILY B MEMBER 6"/>
    <property type="match status" value="1"/>
</dbReference>
<evidence type="ECO:0000313" key="10">
    <source>
        <dbReference type="EMBL" id="MDT0647434.1"/>
    </source>
</evidence>
<feature type="transmembrane region" description="Helical" evidence="7">
    <location>
        <begin position="25"/>
        <end position="52"/>
    </location>
</feature>
<dbReference type="PROSITE" id="PS50929">
    <property type="entry name" value="ABC_TM1F"/>
    <property type="match status" value="1"/>
</dbReference>
<comment type="subcellular location">
    <subcellularLocation>
        <location evidence="1">Cell membrane</location>
        <topology evidence="1">Multi-pass membrane protein</topology>
    </subcellularLocation>
</comment>
<dbReference type="RefSeq" id="WP_311495540.1">
    <property type="nucleotide sequence ID" value="NZ_JAVRHO010000016.1"/>
</dbReference>